<evidence type="ECO:0000313" key="2">
    <source>
        <dbReference type="Proteomes" id="UP000598146"/>
    </source>
</evidence>
<comment type="caution">
    <text evidence="1">The sequence shown here is derived from an EMBL/GenBank/DDBJ whole genome shotgun (WGS) entry which is preliminary data.</text>
</comment>
<dbReference type="AlphaFoldDB" id="A0A931C5F6"/>
<reference evidence="1" key="1">
    <citation type="submission" date="2020-11" db="EMBL/GenBank/DDBJ databases">
        <title>Isolation and identification of active actinomycetes.</title>
        <authorList>
            <person name="Sun X."/>
        </authorList>
    </citation>
    <scope>NUCLEOTIDE SEQUENCE</scope>
    <source>
        <strain evidence="1">NEAU-A11</strain>
    </source>
</reference>
<proteinExistence type="predicted"/>
<dbReference type="Proteomes" id="UP000598146">
    <property type="component" value="Unassembled WGS sequence"/>
</dbReference>
<protein>
    <submittedName>
        <fullName evidence="1">Uncharacterized protein</fullName>
    </submittedName>
</protein>
<accession>A0A931C5F6</accession>
<dbReference type="EMBL" id="JADQTO010000002">
    <property type="protein sequence ID" value="MBG0560962.1"/>
    <property type="molecule type" value="Genomic_DNA"/>
</dbReference>
<dbReference type="RefSeq" id="WP_196412732.1">
    <property type="nucleotide sequence ID" value="NZ_JADQTO010000002.1"/>
</dbReference>
<keyword evidence="2" id="KW-1185">Reference proteome</keyword>
<organism evidence="1 2">
    <name type="scientific">Actinoplanes aureus</name>
    <dbReference type="NCBI Taxonomy" id="2792083"/>
    <lineage>
        <taxon>Bacteria</taxon>
        <taxon>Bacillati</taxon>
        <taxon>Actinomycetota</taxon>
        <taxon>Actinomycetes</taxon>
        <taxon>Micromonosporales</taxon>
        <taxon>Micromonosporaceae</taxon>
        <taxon>Actinoplanes</taxon>
    </lineage>
</organism>
<name>A0A931C5F6_9ACTN</name>
<evidence type="ECO:0000313" key="1">
    <source>
        <dbReference type="EMBL" id="MBG0560962.1"/>
    </source>
</evidence>
<gene>
    <name evidence="1" type="ORF">I4J89_05740</name>
</gene>
<sequence length="94" mass="10424">MSVRELRSQEAQHDSGAILRSHGKEAVQFELDGKVMTLGVERGVGGDVFYLPVVLRWDDGSPVEDPTAALLRPVIEEINAFWGSGSEFREVRPE</sequence>